<feature type="transmembrane region" description="Helical" evidence="13">
    <location>
        <begin position="250"/>
        <end position="267"/>
    </location>
</feature>
<keyword evidence="16" id="KW-1185">Reference proteome</keyword>
<dbReference type="InterPro" id="IPR003661">
    <property type="entry name" value="HisK_dim/P_dom"/>
</dbReference>
<evidence type="ECO:0000256" key="5">
    <source>
        <dbReference type="ARBA" id="ARBA00022553"/>
    </source>
</evidence>
<feature type="transmembrane region" description="Helical" evidence="13">
    <location>
        <begin position="163"/>
        <end position="183"/>
    </location>
</feature>
<feature type="transmembrane region" description="Helical" evidence="13">
    <location>
        <begin position="114"/>
        <end position="132"/>
    </location>
</feature>
<dbReference type="Gene3D" id="3.30.565.10">
    <property type="entry name" value="Histidine kinase-like ATPase, C-terminal domain"/>
    <property type="match status" value="1"/>
</dbReference>
<organism evidence="15 16">
    <name type="scientific">Fodinicurvata halophila</name>
    <dbReference type="NCBI Taxonomy" id="1419723"/>
    <lineage>
        <taxon>Bacteria</taxon>
        <taxon>Pseudomonadati</taxon>
        <taxon>Pseudomonadota</taxon>
        <taxon>Alphaproteobacteria</taxon>
        <taxon>Rhodospirillales</taxon>
        <taxon>Rhodovibrionaceae</taxon>
        <taxon>Fodinicurvata</taxon>
    </lineage>
</organism>
<dbReference type="Gene3D" id="1.20.1730.10">
    <property type="entry name" value="Sodium/glucose cotransporter"/>
    <property type="match status" value="1"/>
</dbReference>
<comment type="subcellular location">
    <subcellularLocation>
        <location evidence="2">Membrane</location>
        <topology evidence="2">Multi-pass membrane protein</topology>
    </subcellularLocation>
</comment>
<keyword evidence="15" id="KW-0067">ATP-binding</keyword>
<keyword evidence="10" id="KW-0902">Two-component regulatory system</keyword>
<keyword evidence="8" id="KW-0418">Kinase</keyword>
<keyword evidence="12" id="KW-0175">Coiled coil</keyword>
<comment type="caution">
    <text evidence="15">The sequence shown here is derived from an EMBL/GenBank/DDBJ whole genome shotgun (WGS) entry which is preliminary data.</text>
</comment>
<dbReference type="PROSITE" id="PS50283">
    <property type="entry name" value="NA_SOLUT_SYMP_3"/>
    <property type="match status" value="1"/>
</dbReference>
<feature type="transmembrane region" description="Helical" evidence="13">
    <location>
        <begin position="335"/>
        <end position="368"/>
    </location>
</feature>
<evidence type="ECO:0000256" key="12">
    <source>
        <dbReference type="SAM" id="Coils"/>
    </source>
</evidence>
<evidence type="ECO:0000256" key="11">
    <source>
        <dbReference type="ARBA" id="ARBA00023136"/>
    </source>
</evidence>
<dbReference type="SMART" id="SM00387">
    <property type="entry name" value="HATPase_c"/>
    <property type="match status" value="1"/>
</dbReference>
<comment type="catalytic activity">
    <reaction evidence="1">
        <text>ATP + protein L-histidine = ADP + protein N-phospho-L-histidine.</text>
        <dbReference type="EC" id="2.7.13.3"/>
    </reaction>
</comment>
<evidence type="ECO:0000313" key="15">
    <source>
        <dbReference type="EMBL" id="MFC4353461.1"/>
    </source>
</evidence>
<dbReference type="EC" id="2.7.13.3" evidence="4"/>
<feature type="transmembrane region" description="Helical" evidence="13">
    <location>
        <begin position="204"/>
        <end position="222"/>
    </location>
</feature>
<gene>
    <name evidence="15" type="ORF">ACFOW6_18110</name>
</gene>
<keyword evidence="7 13" id="KW-0812">Transmembrane</keyword>
<proteinExistence type="inferred from homology"/>
<dbReference type="Pfam" id="PF00512">
    <property type="entry name" value="HisKA"/>
    <property type="match status" value="1"/>
</dbReference>
<dbReference type="InterPro" id="IPR036890">
    <property type="entry name" value="HATPase_C_sf"/>
</dbReference>
<protein>
    <recommendedName>
        <fullName evidence="4">histidine kinase</fullName>
        <ecNumber evidence="4">2.7.13.3</ecNumber>
    </recommendedName>
</protein>
<dbReference type="InterPro" id="IPR050736">
    <property type="entry name" value="Sensor_HK_Regulatory"/>
</dbReference>
<feature type="coiled-coil region" evidence="12">
    <location>
        <begin position="645"/>
        <end position="686"/>
    </location>
</feature>
<keyword evidence="9 13" id="KW-1133">Transmembrane helix</keyword>
<evidence type="ECO:0000256" key="2">
    <source>
        <dbReference type="ARBA" id="ARBA00004141"/>
    </source>
</evidence>
<dbReference type="GO" id="GO:0005524">
    <property type="term" value="F:ATP binding"/>
    <property type="evidence" value="ECO:0007669"/>
    <property type="project" value="UniProtKB-KW"/>
</dbReference>
<keyword evidence="6" id="KW-0808">Transferase</keyword>
<feature type="domain" description="Histidine kinase" evidence="14">
    <location>
        <begin position="686"/>
        <end position="905"/>
    </location>
</feature>
<accession>A0ABV8US88</accession>
<evidence type="ECO:0000256" key="9">
    <source>
        <dbReference type="ARBA" id="ARBA00022989"/>
    </source>
</evidence>
<evidence type="ECO:0000256" key="1">
    <source>
        <dbReference type="ARBA" id="ARBA00000085"/>
    </source>
</evidence>
<dbReference type="Gene3D" id="1.10.287.130">
    <property type="match status" value="1"/>
</dbReference>
<dbReference type="SMART" id="SM00388">
    <property type="entry name" value="HisKA"/>
    <property type="match status" value="1"/>
</dbReference>
<dbReference type="SUPFAM" id="SSF47384">
    <property type="entry name" value="Homodimeric domain of signal transducing histidine kinase"/>
    <property type="match status" value="1"/>
</dbReference>
<dbReference type="RefSeq" id="WP_382423832.1">
    <property type="nucleotide sequence ID" value="NZ_JBHSCW010000021.1"/>
</dbReference>
<dbReference type="PRINTS" id="PR00344">
    <property type="entry name" value="BCTRLSENSOR"/>
</dbReference>
<evidence type="ECO:0000256" key="10">
    <source>
        <dbReference type="ARBA" id="ARBA00023012"/>
    </source>
</evidence>
<feature type="transmembrane region" description="Helical" evidence="13">
    <location>
        <begin position="449"/>
        <end position="471"/>
    </location>
</feature>
<keyword evidence="15" id="KW-0547">Nucleotide-binding</keyword>
<feature type="transmembrane region" description="Helical" evidence="13">
    <location>
        <begin position="415"/>
        <end position="442"/>
    </location>
</feature>
<feature type="transmembrane region" description="Helical" evidence="13">
    <location>
        <begin position="36"/>
        <end position="55"/>
    </location>
</feature>
<dbReference type="EMBL" id="JBHSCW010000021">
    <property type="protein sequence ID" value="MFC4353461.1"/>
    <property type="molecule type" value="Genomic_DNA"/>
</dbReference>
<dbReference type="CDD" id="cd00082">
    <property type="entry name" value="HisKA"/>
    <property type="match status" value="1"/>
</dbReference>
<sequence>MQGYGVILLVAVGYLSLLFAVAYFADKRAEQGRSLLNPYIYTLSIAVFCTSWTFYGSVGQAATTGFSFLPTYLGPTLVFTLWWVLLRKMVRIGKAERITSIADFISSRYGKSTVTSGVVTVIAVVAILPYIALQLKAVYGSFIVMLQGAQHADLQMPLDGLAWIDNALLITLLMAGFAILFGTRHIDASEHHEGMVTAVAFESVVKLVAFLAVGIFVTFGLFNGFGDLFRQAQAVPEIASVLSLDAMGTPFQWITLMLLSMAAIICLPRQFQVMVVENVDERHLKKAVWLFPLYLLAINLFVLPIALTGLLMFPEGGVNPDTFVLAVPLAEGQTILAFLAFVGGLSAATAMIIVETVALSTMICNDLIMPVLLRWRALRLNERGDLTRLLLGIRRGSILVILLMSYIYVRNLGGSYTLVTIGLMSFAAAAQFAPAIVGGLFWKGGTRNGALTGLILGFFLWAYTLLLPSFARSGWLPGEFIEAGPFGIELLKPYALFGLTGLNELTHSLIWSMIGNILGYVVVSAYGRPGALERIQAVRFVDAFAGPGGELTWRGTATQGDLQDLLARFLGPAQAQRVLSQPETRRPGVPAANADADPAMLVRAERALAGVIGGASARVMVGSIMKGERVGFDEVMQILDETSHVISYSRQLEQKSQELQDLTAELRAANERLKELDRLKDDFLATVSHELRTPLTAIRSFGELLADNPDTDEEQRARFLDIIVKESERLTRLINQILDLARMEAGRMDWEMSEVEPRAVVMDALAATAGLFDDREVTLEVEVPEGLPLLRVDRDRLMQVIVNLLSNAAKFCQRPEGKVTVQAALADGQVTVSVRDNGPGITAEDHERIFERFQQAGSTLSDKPKGTGLGLPISRQIIESFGGRIWVESTPGAGACFRFALPTQAAEESRESSAAE</sequence>
<evidence type="ECO:0000256" key="7">
    <source>
        <dbReference type="ARBA" id="ARBA00022692"/>
    </source>
</evidence>
<reference evidence="16" key="1">
    <citation type="journal article" date="2019" name="Int. J. Syst. Evol. Microbiol.">
        <title>The Global Catalogue of Microorganisms (GCM) 10K type strain sequencing project: providing services to taxonomists for standard genome sequencing and annotation.</title>
        <authorList>
            <consortium name="The Broad Institute Genomics Platform"/>
            <consortium name="The Broad Institute Genome Sequencing Center for Infectious Disease"/>
            <person name="Wu L."/>
            <person name="Ma J."/>
        </authorList>
    </citation>
    <scope>NUCLEOTIDE SEQUENCE [LARGE SCALE GENOMIC DNA]</scope>
    <source>
        <strain evidence="16">CECT 8472</strain>
    </source>
</reference>
<dbReference type="SUPFAM" id="SSF55874">
    <property type="entry name" value="ATPase domain of HSP90 chaperone/DNA topoisomerase II/histidine kinase"/>
    <property type="match status" value="1"/>
</dbReference>
<feature type="transmembrane region" description="Helical" evidence="13">
    <location>
        <begin position="6"/>
        <end position="24"/>
    </location>
</feature>
<dbReference type="InterPro" id="IPR001734">
    <property type="entry name" value="Na/solute_symporter"/>
</dbReference>
<evidence type="ECO:0000256" key="13">
    <source>
        <dbReference type="SAM" id="Phobius"/>
    </source>
</evidence>
<dbReference type="Proteomes" id="UP001595799">
    <property type="component" value="Unassembled WGS sequence"/>
</dbReference>
<dbReference type="InterPro" id="IPR005467">
    <property type="entry name" value="His_kinase_dom"/>
</dbReference>
<keyword evidence="5" id="KW-0597">Phosphoprotein</keyword>
<dbReference type="InterPro" id="IPR036097">
    <property type="entry name" value="HisK_dim/P_sf"/>
</dbReference>
<comment type="similarity">
    <text evidence="3">Belongs to the sodium:solute symporter (SSF) (TC 2.A.21) family.</text>
</comment>
<dbReference type="PANTHER" id="PTHR43711">
    <property type="entry name" value="TWO-COMPONENT HISTIDINE KINASE"/>
    <property type="match status" value="1"/>
</dbReference>
<evidence type="ECO:0000256" key="8">
    <source>
        <dbReference type="ARBA" id="ARBA00022777"/>
    </source>
</evidence>
<dbReference type="CDD" id="cd10322">
    <property type="entry name" value="SLC5sbd"/>
    <property type="match status" value="1"/>
</dbReference>
<dbReference type="PANTHER" id="PTHR43711:SF30">
    <property type="entry name" value="HISTIDINE KINASE"/>
    <property type="match status" value="1"/>
</dbReference>
<dbReference type="InterPro" id="IPR003594">
    <property type="entry name" value="HATPase_dom"/>
</dbReference>
<feature type="transmembrane region" description="Helical" evidence="13">
    <location>
        <begin position="288"/>
        <end position="313"/>
    </location>
</feature>
<feature type="transmembrane region" description="Helical" evidence="13">
    <location>
        <begin position="389"/>
        <end position="409"/>
    </location>
</feature>
<evidence type="ECO:0000313" key="16">
    <source>
        <dbReference type="Proteomes" id="UP001595799"/>
    </source>
</evidence>
<evidence type="ECO:0000256" key="6">
    <source>
        <dbReference type="ARBA" id="ARBA00022679"/>
    </source>
</evidence>
<evidence type="ECO:0000259" key="14">
    <source>
        <dbReference type="PROSITE" id="PS50109"/>
    </source>
</evidence>
<evidence type="ECO:0000256" key="3">
    <source>
        <dbReference type="ARBA" id="ARBA00006434"/>
    </source>
</evidence>
<dbReference type="Pfam" id="PF02518">
    <property type="entry name" value="HATPase_c"/>
    <property type="match status" value="1"/>
</dbReference>
<keyword evidence="11 13" id="KW-0472">Membrane</keyword>
<evidence type="ECO:0000256" key="4">
    <source>
        <dbReference type="ARBA" id="ARBA00012438"/>
    </source>
</evidence>
<dbReference type="InterPro" id="IPR004358">
    <property type="entry name" value="Sig_transdc_His_kin-like_C"/>
</dbReference>
<dbReference type="PROSITE" id="PS50109">
    <property type="entry name" value="HIS_KIN"/>
    <property type="match status" value="1"/>
</dbReference>
<name>A0ABV8US88_9PROT</name>
<feature type="transmembrane region" description="Helical" evidence="13">
    <location>
        <begin position="67"/>
        <end position="86"/>
    </location>
</feature>
<dbReference type="InterPro" id="IPR038377">
    <property type="entry name" value="Na/Glc_symporter_sf"/>
</dbReference>